<feature type="transmembrane region" description="Helical" evidence="1">
    <location>
        <begin position="286"/>
        <end position="305"/>
    </location>
</feature>
<dbReference type="EMBL" id="JADOUF010000001">
    <property type="protein sequence ID" value="MBG6140392.1"/>
    <property type="molecule type" value="Genomic_DNA"/>
</dbReference>
<gene>
    <name evidence="2" type="ORF">IW245_006586</name>
</gene>
<dbReference type="Pfam" id="PF01944">
    <property type="entry name" value="SpoIIM"/>
    <property type="match status" value="1"/>
</dbReference>
<feature type="transmembrane region" description="Helical" evidence="1">
    <location>
        <begin position="165"/>
        <end position="187"/>
    </location>
</feature>
<proteinExistence type="predicted"/>
<dbReference type="PANTHER" id="PTHR35337">
    <property type="entry name" value="SLR1478 PROTEIN"/>
    <property type="match status" value="1"/>
</dbReference>
<reference evidence="2" key="1">
    <citation type="submission" date="2020-11" db="EMBL/GenBank/DDBJ databases">
        <title>Sequencing the genomes of 1000 actinobacteria strains.</title>
        <authorList>
            <person name="Klenk H.-P."/>
        </authorList>
    </citation>
    <scope>NUCLEOTIDE SEQUENCE</scope>
    <source>
        <strain evidence="2">DSM 45356</strain>
    </source>
</reference>
<organism evidence="2 3">
    <name type="scientific">Longispora fulva</name>
    <dbReference type="NCBI Taxonomy" id="619741"/>
    <lineage>
        <taxon>Bacteria</taxon>
        <taxon>Bacillati</taxon>
        <taxon>Actinomycetota</taxon>
        <taxon>Actinomycetes</taxon>
        <taxon>Micromonosporales</taxon>
        <taxon>Micromonosporaceae</taxon>
        <taxon>Longispora</taxon>
    </lineage>
</organism>
<dbReference type="AlphaFoldDB" id="A0A8J7GNI3"/>
<dbReference type="RefSeq" id="WP_197006938.1">
    <property type="nucleotide sequence ID" value="NZ_BONS01000006.1"/>
</dbReference>
<keyword evidence="1" id="KW-0472">Membrane</keyword>
<comment type="caution">
    <text evidence="2">The sequence shown here is derived from an EMBL/GenBank/DDBJ whole genome shotgun (WGS) entry which is preliminary data.</text>
</comment>
<dbReference type="Proteomes" id="UP000622552">
    <property type="component" value="Unassembled WGS sequence"/>
</dbReference>
<feature type="transmembrane region" description="Helical" evidence="1">
    <location>
        <begin position="256"/>
        <end position="274"/>
    </location>
</feature>
<dbReference type="InterPro" id="IPR002798">
    <property type="entry name" value="SpoIIM-like"/>
</dbReference>
<evidence type="ECO:0000313" key="2">
    <source>
        <dbReference type="EMBL" id="MBG6140392.1"/>
    </source>
</evidence>
<accession>A0A8J7GNI3</accession>
<protein>
    <submittedName>
        <fullName evidence="2">Putative membrane protein SpoIIM required for sporulation</fullName>
    </submittedName>
</protein>
<keyword evidence="1" id="KW-0812">Transmembrane</keyword>
<dbReference type="PANTHER" id="PTHR35337:SF1">
    <property type="entry name" value="SLR1478 PROTEIN"/>
    <property type="match status" value="1"/>
</dbReference>
<name>A0A8J7GNI3_9ACTN</name>
<sequence>MDLDAYVAEHRGQWQRLEHLTRRRRLTAEEADELIALYQRTTTHLSVVRSRAPDPVLLARLSQLVLASRAAITGSGRFRWAEVGRFFTVSFPVTVYRARAWWISVGAGFTALWLLLTAYVAGHPETQRALMSEDKMSQLVDHDFESYYSEHAAQDFAFKVWTNNAWIAAVCLAAGVLVVPVFYVLWTNLLNLAVVGGVMVSHDRGELYFGLLAPHGLLELTAVFVAAGVGLRIGWSWIAPGPGLTRSRSLAQTARAGMTVAMGLVVVLLVSAGVEAFVTPSGLPTVARIAIGATIWLSFLGYVFALGSRAAARGETGDVSGDAREEYAPST</sequence>
<feature type="transmembrane region" description="Helical" evidence="1">
    <location>
        <begin position="100"/>
        <end position="121"/>
    </location>
</feature>
<feature type="transmembrane region" description="Helical" evidence="1">
    <location>
        <begin position="207"/>
        <end position="235"/>
    </location>
</feature>
<evidence type="ECO:0000256" key="1">
    <source>
        <dbReference type="SAM" id="Phobius"/>
    </source>
</evidence>
<evidence type="ECO:0000313" key="3">
    <source>
        <dbReference type="Proteomes" id="UP000622552"/>
    </source>
</evidence>
<keyword evidence="3" id="KW-1185">Reference proteome</keyword>
<keyword evidence="1" id="KW-1133">Transmembrane helix</keyword>